<feature type="compositionally biased region" description="Acidic residues" evidence="1">
    <location>
        <begin position="212"/>
        <end position="224"/>
    </location>
</feature>
<dbReference type="OrthoDB" id="5568769at2759"/>
<reference evidence="2" key="1">
    <citation type="submission" date="2022-07" db="EMBL/GenBank/DDBJ databases">
        <title>Phylogenomic reconstructions and comparative analyses of Kickxellomycotina fungi.</title>
        <authorList>
            <person name="Reynolds N.K."/>
            <person name="Stajich J.E."/>
            <person name="Barry K."/>
            <person name="Grigoriev I.V."/>
            <person name="Crous P."/>
            <person name="Smith M.E."/>
        </authorList>
    </citation>
    <scope>NUCLEOTIDE SEQUENCE</scope>
    <source>
        <strain evidence="2">NRRL 3115</strain>
    </source>
</reference>
<dbReference type="AlphaFoldDB" id="A0A9W8G1A3"/>
<dbReference type="Proteomes" id="UP001151518">
    <property type="component" value="Unassembled WGS sequence"/>
</dbReference>
<organism evidence="2 3">
    <name type="scientific">Coemansia spiralis</name>
    <dbReference type="NCBI Taxonomy" id="417178"/>
    <lineage>
        <taxon>Eukaryota</taxon>
        <taxon>Fungi</taxon>
        <taxon>Fungi incertae sedis</taxon>
        <taxon>Zoopagomycota</taxon>
        <taxon>Kickxellomycotina</taxon>
        <taxon>Kickxellomycetes</taxon>
        <taxon>Kickxellales</taxon>
        <taxon>Kickxellaceae</taxon>
        <taxon>Coemansia</taxon>
    </lineage>
</organism>
<sequence>MSRYDSLDGNAFGGGDLHMSDAYSSTYSVSKWRDSALQIPGSPGSHASIPIIFSAEYSLDQLNSNGAGPSINRETRLYNATAASDETQQWATPNVVNIKQKPQLVVLGATSPSTSVPLEINTTNIRDKQPESETNAGVASASDEESPATPLSPETPVSMTSITKASAPAKTQMPRIVQIGNPQATRALEATTQQPQLAPGSPLRAMTHGWDSESDLSDSGESEAESFAPATGTSRPESQVDNKNITRLTLGAGLPFGGDGEDSFSKEVLGATGSIGLGNENTKS</sequence>
<protein>
    <submittedName>
        <fullName evidence="2">Uncharacterized protein</fullName>
    </submittedName>
</protein>
<gene>
    <name evidence="2" type="ORF">GGI25_003949</name>
</gene>
<evidence type="ECO:0000313" key="2">
    <source>
        <dbReference type="EMBL" id="KAJ2675532.1"/>
    </source>
</evidence>
<comment type="caution">
    <text evidence="2">The sequence shown here is derived from an EMBL/GenBank/DDBJ whole genome shotgun (WGS) entry which is preliminary data.</text>
</comment>
<proteinExistence type="predicted"/>
<feature type="compositionally biased region" description="Polar residues" evidence="1">
    <location>
        <begin position="231"/>
        <end position="247"/>
    </location>
</feature>
<evidence type="ECO:0000313" key="3">
    <source>
        <dbReference type="Proteomes" id="UP001151518"/>
    </source>
</evidence>
<accession>A0A9W8G1A3</accession>
<dbReference type="EMBL" id="JANBTW010000047">
    <property type="protein sequence ID" value="KAJ2675532.1"/>
    <property type="molecule type" value="Genomic_DNA"/>
</dbReference>
<feature type="region of interest" description="Disordered" evidence="1">
    <location>
        <begin position="190"/>
        <end position="284"/>
    </location>
</feature>
<evidence type="ECO:0000256" key="1">
    <source>
        <dbReference type="SAM" id="MobiDB-lite"/>
    </source>
</evidence>
<feature type="region of interest" description="Disordered" evidence="1">
    <location>
        <begin position="117"/>
        <end position="160"/>
    </location>
</feature>
<name>A0A9W8G1A3_9FUNG</name>